<dbReference type="Gene3D" id="3.30.870.10">
    <property type="entry name" value="Endonuclease Chain A"/>
    <property type="match status" value="1"/>
</dbReference>
<evidence type="ECO:0000259" key="1">
    <source>
        <dbReference type="PROSITE" id="PS51192"/>
    </source>
</evidence>
<evidence type="ECO:0008006" key="5">
    <source>
        <dbReference type="Google" id="ProtNLM"/>
    </source>
</evidence>
<evidence type="ECO:0000313" key="4">
    <source>
        <dbReference type="Proteomes" id="UP000030111"/>
    </source>
</evidence>
<protein>
    <recommendedName>
        <fullName evidence="5">Helicase</fullName>
    </recommendedName>
</protein>
<dbReference type="eggNOG" id="COG0553">
    <property type="taxonomic scope" value="Bacteria"/>
</dbReference>
<dbReference type="Proteomes" id="UP000030111">
    <property type="component" value="Unassembled WGS sequence"/>
</dbReference>
<dbReference type="PROSITE" id="PS51194">
    <property type="entry name" value="HELICASE_CTER"/>
    <property type="match status" value="1"/>
</dbReference>
<name>A0A0A2ME93_9FLAO</name>
<proteinExistence type="predicted"/>
<dbReference type="InterPro" id="IPR001650">
    <property type="entry name" value="Helicase_C-like"/>
</dbReference>
<dbReference type="InterPro" id="IPR027417">
    <property type="entry name" value="P-loop_NTPase"/>
</dbReference>
<dbReference type="AlphaFoldDB" id="A0A0A2ME93"/>
<dbReference type="InterPro" id="IPR038718">
    <property type="entry name" value="SNF2-like_sf"/>
</dbReference>
<organism evidence="3 4">
    <name type="scientific">Flavobacterium subsaxonicum WB 4.1-42 = DSM 21790</name>
    <dbReference type="NCBI Taxonomy" id="1121898"/>
    <lineage>
        <taxon>Bacteria</taxon>
        <taxon>Pseudomonadati</taxon>
        <taxon>Bacteroidota</taxon>
        <taxon>Flavobacteriia</taxon>
        <taxon>Flavobacteriales</taxon>
        <taxon>Flavobacteriaceae</taxon>
        <taxon>Flavobacterium</taxon>
    </lineage>
</organism>
<sequence length="1091" mass="125046">MPRHKISIPISQQIMDFDNPPQPLFVWPDNNLFPLNLKDSAEKRTVLQVVLEDIAVSNRYLVVTGFTSLAHIIELFGGKVNFDSLQDVRIILGFEPELRERKLWKSAELDKDVKEYWAGQHYSLLNGGVVIKVIELIKAQRICFRLSDGLHAKIYIGDLHAILGSSNFSKNGLTFQNEANIRLANNPMLQLEHEQYQHIKQIAENYYQLGKPYSDTIVELLTNLLKLVTWQEALARAISEIVDKPWLNDIPELYNKLNSLKLWPSQRLGLGQAMYILQTQGCVLIADPTGSGKTKMISTLQLVLYHWLWETGRRNKSYAVTICPPLVKDSWHKEFVDIEFSQSGQISMGALSYTKGISHGTHLKEIRNANILVVDEAHNFLNLNSFRSMSVAEHTSDNIILATATPINKKPKDLMRLIELLGVDNLGDQELDDFKALKRQRHINSNSPQFAALKAYIEKFIVRRTKTQLNKLIDREPELYVNRRGNRCRYPENVPQTYKTGETIEDQRIAQGINRLAGELKGLIYLQRIMKPDDLETQDEQYHIDLRLRAAKALSKYNIQAKMRSSKAALLEHLKGTDAALEEYKFKSGKDKSGNVIATIAKISKSLPKNQLQQVCPEWLTDMDSYQRACREEAAIYEEIAQLSIKLSLSRELKKVGELLKLFKQHALVLAFDSTVLTLDFLGKLIRTHYPNNGIDHYVVTGASTKTTVTSILKKFDLGSSSENILALCSDSMAEGVNLQQASALMFLDMPSVLRIAEQRIGRIDRLDSPHAKVKVYWPLDSAEFALRSDKRLIKTSFDTESLIGSNFTIPDEIMGQHLDEVIRPEEMIQAIKENKDQEYLWAGVQDAFTSVHKLYEGDDTLIDLKTYETWKNVDASVKVKLSIARSQSPWIFLAVKGTKVISPRWYFIDADEKISVELGEVCSQLRHHMTSTEHWEMNWSDTVQQELNRYIKLLLDNEINMLPSKRKRAIEVAKVILGKQLKLADKNLPRRKLIRQVLEMFEPRIVNEEYNIDYYHFSQQWLDIFTPILAEKKRQQKKKDKKVLSLQDLKSDKSIELTDIQLQKILDEAPLIINMWNRVASCIIGVPNML</sequence>
<evidence type="ECO:0000259" key="2">
    <source>
        <dbReference type="PROSITE" id="PS51194"/>
    </source>
</evidence>
<reference evidence="3 4" key="1">
    <citation type="submission" date="2013-09" db="EMBL/GenBank/DDBJ databases">
        <authorList>
            <person name="Zeng Z."/>
            <person name="Chen C."/>
        </authorList>
    </citation>
    <scope>NUCLEOTIDE SEQUENCE [LARGE SCALE GENOMIC DNA]</scope>
    <source>
        <strain evidence="3 4">WB 4.1-42</strain>
    </source>
</reference>
<comment type="caution">
    <text evidence="3">The sequence shown here is derived from an EMBL/GenBank/DDBJ whole genome shotgun (WGS) entry which is preliminary data.</text>
</comment>
<dbReference type="InterPro" id="IPR000330">
    <property type="entry name" value="SNF2_N"/>
</dbReference>
<feature type="domain" description="Helicase C-terminal" evidence="2">
    <location>
        <begin position="658"/>
        <end position="823"/>
    </location>
</feature>
<dbReference type="SMART" id="SM00487">
    <property type="entry name" value="DEXDc"/>
    <property type="match status" value="1"/>
</dbReference>
<dbReference type="SMART" id="SM00490">
    <property type="entry name" value="HELICc"/>
    <property type="match status" value="1"/>
</dbReference>
<accession>A0A0A2ME93</accession>
<dbReference type="InterPro" id="IPR014001">
    <property type="entry name" value="Helicase_ATP-bd"/>
</dbReference>
<gene>
    <name evidence="3" type="ORF">Q766_20190</name>
</gene>
<dbReference type="EMBL" id="JRLY01000029">
    <property type="protein sequence ID" value="KGO91012.1"/>
    <property type="molecule type" value="Genomic_DNA"/>
</dbReference>
<keyword evidence="4" id="KW-1185">Reference proteome</keyword>
<dbReference type="Gene3D" id="3.40.50.10810">
    <property type="entry name" value="Tandem AAA-ATPase domain"/>
    <property type="match status" value="1"/>
</dbReference>
<dbReference type="Pfam" id="PF00271">
    <property type="entry name" value="Helicase_C"/>
    <property type="match status" value="1"/>
</dbReference>
<dbReference type="Gene3D" id="3.40.50.300">
    <property type="entry name" value="P-loop containing nucleotide triphosphate hydrolases"/>
    <property type="match status" value="1"/>
</dbReference>
<dbReference type="PANTHER" id="PTHR10799">
    <property type="entry name" value="SNF2/RAD54 HELICASE FAMILY"/>
    <property type="match status" value="1"/>
</dbReference>
<evidence type="ECO:0000313" key="3">
    <source>
        <dbReference type="EMBL" id="KGO91012.1"/>
    </source>
</evidence>
<feature type="domain" description="Helicase ATP-binding" evidence="1">
    <location>
        <begin position="274"/>
        <end position="424"/>
    </location>
</feature>
<dbReference type="SUPFAM" id="SSF52540">
    <property type="entry name" value="P-loop containing nucleoside triphosphate hydrolases"/>
    <property type="match status" value="2"/>
</dbReference>
<dbReference type="Pfam" id="PF00176">
    <property type="entry name" value="SNF2-rel_dom"/>
    <property type="match status" value="1"/>
</dbReference>
<dbReference type="PROSITE" id="PS51192">
    <property type="entry name" value="HELICASE_ATP_BIND_1"/>
    <property type="match status" value="1"/>
</dbReference>
<dbReference type="GO" id="GO:0005524">
    <property type="term" value="F:ATP binding"/>
    <property type="evidence" value="ECO:0007669"/>
    <property type="project" value="InterPro"/>
</dbReference>
<dbReference type="STRING" id="1121898.GCA_000422725_01824"/>